<dbReference type="GeneID" id="60423231"/>
<dbReference type="KEGG" id="taa:NMY3_03380"/>
<feature type="transmembrane region" description="Helical" evidence="1">
    <location>
        <begin position="233"/>
        <end position="252"/>
    </location>
</feature>
<feature type="transmembrane region" description="Helical" evidence="1">
    <location>
        <begin position="133"/>
        <end position="151"/>
    </location>
</feature>
<gene>
    <name evidence="2" type="ORF">NMY3_03380</name>
</gene>
<feature type="transmembrane region" description="Helical" evidence="1">
    <location>
        <begin position="386"/>
        <end position="409"/>
    </location>
</feature>
<dbReference type="Proteomes" id="UP000058925">
    <property type="component" value="Chromosome"/>
</dbReference>
<feature type="transmembrane region" description="Helical" evidence="1">
    <location>
        <begin position="416"/>
        <end position="438"/>
    </location>
</feature>
<feature type="transmembrane region" description="Helical" evidence="1">
    <location>
        <begin position="1407"/>
        <end position="1432"/>
    </location>
</feature>
<evidence type="ECO:0000313" key="2">
    <source>
        <dbReference type="EMBL" id="ALI37563.1"/>
    </source>
</evidence>
<dbReference type="EMBL" id="CP012850">
    <property type="protein sequence ID" value="ALI37563.1"/>
    <property type="molecule type" value="Genomic_DNA"/>
</dbReference>
<feature type="transmembrane region" description="Helical" evidence="1">
    <location>
        <begin position="314"/>
        <end position="334"/>
    </location>
</feature>
<evidence type="ECO:0000256" key="1">
    <source>
        <dbReference type="SAM" id="Phobius"/>
    </source>
</evidence>
<feature type="transmembrane region" description="Helical" evidence="1">
    <location>
        <begin position="203"/>
        <end position="221"/>
    </location>
</feature>
<keyword evidence="1" id="KW-0472">Membrane</keyword>
<proteinExistence type="predicted"/>
<dbReference type="RefSeq" id="WP_196816618.1">
    <property type="nucleotide sequence ID" value="NZ_CP012850.1"/>
</dbReference>
<accession>A0A654M4C2</accession>
<evidence type="ECO:0000313" key="3">
    <source>
        <dbReference type="Proteomes" id="UP000058925"/>
    </source>
</evidence>
<reference evidence="3" key="1">
    <citation type="submission" date="2015-10" db="EMBL/GenBank/DDBJ databases">
        <title>Niche specialization of a soil ammonia-oxidizing archaeon, Candidatus Nitrosocosmicus oleophilus.</title>
        <authorList>
            <person name="Jung M.-Y."/>
            <person name="Rhee S.-K."/>
        </authorList>
    </citation>
    <scope>NUCLEOTIDE SEQUENCE [LARGE SCALE GENOMIC DNA]</scope>
    <source>
        <strain evidence="3">MY3</strain>
    </source>
</reference>
<dbReference type="SUPFAM" id="SSF49785">
    <property type="entry name" value="Galactose-binding domain-like"/>
    <property type="match status" value="1"/>
</dbReference>
<feature type="transmembrane region" description="Helical" evidence="1">
    <location>
        <begin position="75"/>
        <end position="94"/>
    </location>
</feature>
<feature type="transmembrane region" description="Helical" evidence="1">
    <location>
        <begin position="20"/>
        <end position="37"/>
    </location>
</feature>
<name>A0A654M4C2_9ARCH</name>
<protein>
    <submittedName>
        <fullName evidence="2">Uncharacterized protein</fullName>
    </submittedName>
</protein>
<feature type="transmembrane region" description="Helical" evidence="1">
    <location>
        <begin position="341"/>
        <end position="366"/>
    </location>
</feature>
<dbReference type="InterPro" id="IPR008979">
    <property type="entry name" value="Galactose-bd-like_sf"/>
</dbReference>
<dbReference type="OrthoDB" id="41895at2157"/>
<dbReference type="Gene3D" id="2.60.120.260">
    <property type="entry name" value="Galactose-binding domain-like"/>
    <property type="match status" value="2"/>
</dbReference>
<keyword evidence="1" id="KW-0812">Transmembrane</keyword>
<feature type="transmembrane region" description="Helical" evidence="1">
    <location>
        <begin position="100"/>
        <end position="121"/>
    </location>
</feature>
<sequence>MYKKDSLSQGTSNHYVQKYLFLVLLVPIFIISIRLFVQSGVLIGGDFPSFDTSHYSFERLWLWIDKGSYSGFENLARFPMIGIWALLSLFSVSFEASTKIMIILGFSLCSFSFYFSFFYLLKNKIQGITELKLSIALIIGSIFYAYNVWSFNRIDHYYLWIGYSILPIFFVSLVFSFQRFKFKYIIIAALTSIIASSTPHMVIFYGIILTITFLSFFVYYLSKRKFKPVLHSTITLVSLFSLFVVVNLYWILPYVLSSVTSSELIAPTYVLNLEITDLLSRDSALLNTLTLTADWINFGVNYEPSPPTSILHSLWLFTIYLFPVLAILSFILWVKKIKYSLILFVFFVIGFVLAMGTNIRIDYFSILFSTPILGKIAWVFRDPDKWSFLIAFSYSFFITLFSVFIFKLFSNRSKNIIVSSIYIVIIIGSIAIFAYPVYNYTMDEIYNSIKLPEDFDNLNNYLSTLDTQKVFFMPYSATPPYWSLNHGIIGPNQPGIYQLESDLPSNQIFYPVQKNYYNYFTQLIQNNQTKEGISNYIYPFGTSYLIYHNDTISEDDLSFSNKVYTLSDLQHDKNIGFFDVFKLPKNQSSSIDIMNTNNNIGVVQGLDKLSLLNKIKSFSSTNSSVLFLDQNPSQNISSLNYFNNIIMEPSFLGLVFPFMPNDYFVSPFEYTFHNDHSLFWSRVNAIDSLHGEFHPYLQPVGIDNWDLDYGKGIVITQASGVKLDIPIKIDKDDQYDLFIRYLENFRGGNIKIFLDDDLINEINTQGTDNNDKFVWKKIWSGNLTKGTHKLTIENVNGFNAINTFAVVPHSQFEQSMSAVMDKTSEMNIIYLMDQADFDSFGNSTNSILVPLFDTTISNNTMTMTPNKINNTTAGTVMFNGTLNTPDNVDSLRLNFENKYKPFSPENSGNDTQTTNPIRSIDLIPTSQKTVYSEDYENATNPFELFGDELYSENLEENYPIAGNSSLKVNVNQSTPDSMNTWNILQTDYIPIGDDTNLKFKSKVKAFDMNDFHPEVHFYDLNYNLISENPVSEPINGSFEKEYAIDIVPPRNTEFIQVAFLFLPNANSKSTFYLDDTEVTEIIPRIHLNNLGYTDEYYADMHRESLIQNNTDGNASSSTSLVQTRSIPVVNNASYGYNIKVNDENIDSIKSYALFSESNQSNMTSSTTNTTTTAINATADTGTETMNTIMDNSSMGYTLQKDIDIIKSGSYSFDFQFYDNGTGDLKDEPVKLVIDGVERDYQSLSNNESNHNSSSNSSLTSDNTFSIGSTVYLPKGTHQIKLTMPDPKTKLDIALIYTINSNENADTNDAYSSSTSSLPFSDQSIPAYLSNYSKINPTKHIIKIDNATKPFVLSFSETYDPLWKASIVGNDPQSQKEIDNVPIFSIVNGFLINKTGSFDIVLEYEPQAWFYTGLTISIIVLLILAATATIYYYKTSKTKPIP</sequence>
<keyword evidence="1" id="KW-1133">Transmembrane helix</keyword>
<feature type="transmembrane region" description="Helical" evidence="1">
    <location>
        <begin position="157"/>
        <end position="175"/>
    </location>
</feature>
<organism evidence="2 3">
    <name type="scientific">Candidatus Nitrosocosmicus oleophilus</name>
    <dbReference type="NCBI Taxonomy" id="1353260"/>
    <lineage>
        <taxon>Archaea</taxon>
        <taxon>Nitrososphaerota</taxon>
        <taxon>Nitrososphaeria</taxon>
        <taxon>Nitrososphaerales</taxon>
        <taxon>Nitrososphaeraceae</taxon>
        <taxon>Candidatus Nitrosocosmicus</taxon>
    </lineage>
</organism>
<keyword evidence="3" id="KW-1185">Reference proteome</keyword>